<name>A0A7N9D3E1_MACFA</name>
<keyword evidence="2" id="KW-1185">Reference proteome</keyword>
<dbReference type="Ensembl" id="ENSMFAT00000095947.1">
    <property type="protein sequence ID" value="ENSMFAP00000058692.1"/>
    <property type="gene ID" value="ENSMFAG00000048202.1"/>
</dbReference>
<protein>
    <submittedName>
        <fullName evidence="1">Uncharacterized protein</fullName>
    </submittedName>
</protein>
<evidence type="ECO:0000313" key="1">
    <source>
        <dbReference type="Ensembl" id="ENSMFAP00000058692.1"/>
    </source>
</evidence>
<dbReference type="Proteomes" id="UP000233100">
    <property type="component" value="Chromosome 4"/>
</dbReference>
<reference evidence="1 2" key="1">
    <citation type="submission" date="2013-03" db="EMBL/GenBank/DDBJ databases">
        <authorList>
            <person name="Warren W."/>
            <person name="Wilson R.K."/>
        </authorList>
    </citation>
    <scope>NUCLEOTIDE SEQUENCE</scope>
</reference>
<accession>A0A7N9D3E1</accession>
<organism evidence="1 2">
    <name type="scientific">Macaca fascicularis</name>
    <name type="common">Crab-eating macaque</name>
    <name type="synonym">Cynomolgus monkey</name>
    <dbReference type="NCBI Taxonomy" id="9541"/>
    <lineage>
        <taxon>Eukaryota</taxon>
        <taxon>Metazoa</taxon>
        <taxon>Chordata</taxon>
        <taxon>Craniata</taxon>
        <taxon>Vertebrata</taxon>
        <taxon>Euteleostomi</taxon>
        <taxon>Mammalia</taxon>
        <taxon>Eutheria</taxon>
        <taxon>Euarchontoglires</taxon>
        <taxon>Primates</taxon>
        <taxon>Haplorrhini</taxon>
        <taxon>Catarrhini</taxon>
        <taxon>Cercopithecidae</taxon>
        <taxon>Cercopithecinae</taxon>
        <taxon>Macaca</taxon>
    </lineage>
</organism>
<proteinExistence type="predicted"/>
<reference evidence="1" key="2">
    <citation type="submission" date="2025-08" db="UniProtKB">
        <authorList>
            <consortium name="Ensembl"/>
        </authorList>
    </citation>
    <scope>IDENTIFICATION</scope>
</reference>
<evidence type="ECO:0000313" key="2">
    <source>
        <dbReference type="Proteomes" id="UP000233100"/>
    </source>
</evidence>
<dbReference type="AlphaFoldDB" id="A0A7N9D3E1"/>
<reference evidence="1" key="3">
    <citation type="submission" date="2025-09" db="UniProtKB">
        <authorList>
            <consortium name="Ensembl"/>
        </authorList>
    </citation>
    <scope>IDENTIFICATION</scope>
</reference>
<sequence>ITFSLVDRTNFKKKEICICPGVSRLYHLECLIQHTCISCNLSSKLNIWLFNCLLDIF</sequence>